<reference evidence="4" key="1">
    <citation type="submission" date="2025-08" db="UniProtKB">
        <authorList>
            <consortium name="RefSeq"/>
        </authorList>
    </citation>
    <scope>IDENTIFICATION</scope>
    <source>
        <tissue evidence="4">Muscle</tissue>
    </source>
</reference>
<feature type="region of interest" description="Disordered" evidence="1">
    <location>
        <begin position="537"/>
        <end position="563"/>
    </location>
</feature>
<dbReference type="RefSeq" id="XP_013787366.1">
    <property type="nucleotide sequence ID" value="XM_013931912.2"/>
</dbReference>
<feature type="compositionally biased region" description="Low complexity" evidence="1">
    <location>
        <begin position="407"/>
        <end position="427"/>
    </location>
</feature>
<feature type="region of interest" description="Disordered" evidence="1">
    <location>
        <begin position="173"/>
        <end position="248"/>
    </location>
</feature>
<dbReference type="InterPro" id="IPR000647">
    <property type="entry name" value="CTF/NFI"/>
</dbReference>
<dbReference type="PROSITE" id="PS51080">
    <property type="entry name" value="CTF_NFI_2"/>
    <property type="match status" value="1"/>
</dbReference>
<feature type="region of interest" description="Disordered" evidence="1">
    <location>
        <begin position="269"/>
        <end position="290"/>
    </location>
</feature>
<evidence type="ECO:0000256" key="1">
    <source>
        <dbReference type="SAM" id="MobiDB-lite"/>
    </source>
</evidence>
<dbReference type="GeneID" id="106471319"/>
<feature type="compositionally biased region" description="Polar residues" evidence="1">
    <location>
        <begin position="277"/>
        <end position="290"/>
    </location>
</feature>
<feature type="compositionally biased region" description="Polar residues" evidence="1">
    <location>
        <begin position="191"/>
        <end position="202"/>
    </location>
</feature>
<dbReference type="Pfam" id="PF00859">
    <property type="entry name" value="CTF_NFI"/>
    <property type="match status" value="1"/>
</dbReference>
<evidence type="ECO:0000259" key="2">
    <source>
        <dbReference type="PROSITE" id="PS51080"/>
    </source>
</evidence>
<gene>
    <name evidence="4" type="primary">LOC106471319</name>
</gene>
<dbReference type="PANTHER" id="PTHR11492">
    <property type="entry name" value="NUCLEAR FACTOR I"/>
    <property type="match status" value="1"/>
</dbReference>
<protein>
    <submittedName>
        <fullName evidence="4">Nuclear factor 1 C-type-like isoform X1</fullName>
    </submittedName>
</protein>
<sequence>MVILFKAVPLESTDGERLEKSAECLHPSLCVNPFHINVSVRELDLYLANFIFSHETLSGLREDVCDSEQDEDREMCRNTIVATGVFTSAELYRVSKDSIIHPTNGIQFHHNIVKLESPSYYSNNYSSSADYRGLGVGVPTPESIVNPEVTTHPASPSFEPRNKRIRRISSNEEEIDKCGGGGDVSRFYGHSPTSLSSQTSWGSDIDPGNIHIVRTGNPPPIHSPHGKVKSEASSSFVTVNRGPLNPPPGDIVLQHQDVVRPDKGVVSPHSREALASHHNSLNISPPTHNLGSSTAYYIGPKYQENGDALSDFVNLVCQETEGNSGPSPQSTADSGNRSPSKLHFYSSAMLPPPPPAPMARPVAIIRCTDLSPTSPSPPATSGSCVTSDPDTPGPSSTGDRDIREQISPPSTTSVVGLSSSSQESTLVSRSVMSSPFTTLARPEHSFAHIHPQPQLFSYSSVSPVSGVISPTNFIMFTSPMTTPRNTPRTTPIPRWNNPFIALDDNMDYSMITGLMHGTNPETDPPHIIGAEERFFPEVHNSEGVDASSQTANAPTTPTKSQPS</sequence>
<accession>A0ABM1BRP8</accession>
<organism evidence="3 4">
    <name type="scientific">Limulus polyphemus</name>
    <name type="common">Atlantic horseshoe crab</name>
    <dbReference type="NCBI Taxonomy" id="6850"/>
    <lineage>
        <taxon>Eukaryota</taxon>
        <taxon>Metazoa</taxon>
        <taxon>Ecdysozoa</taxon>
        <taxon>Arthropoda</taxon>
        <taxon>Chelicerata</taxon>
        <taxon>Merostomata</taxon>
        <taxon>Xiphosura</taxon>
        <taxon>Limulidae</taxon>
        <taxon>Limulus</taxon>
    </lineage>
</organism>
<feature type="compositionally biased region" description="Polar residues" evidence="1">
    <location>
        <begin position="382"/>
        <end position="397"/>
    </location>
</feature>
<feature type="compositionally biased region" description="Polar residues" evidence="1">
    <location>
        <begin position="320"/>
        <end position="339"/>
    </location>
</feature>
<feature type="domain" description="CTF/NF-I" evidence="2">
    <location>
        <begin position="1"/>
        <end position="62"/>
    </location>
</feature>
<evidence type="ECO:0000313" key="4">
    <source>
        <dbReference type="RefSeq" id="XP_013787366.1"/>
    </source>
</evidence>
<proteinExistence type="predicted"/>
<evidence type="ECO:0000313" key="3">
    <source>
        <dbReference type="Proteomes" id="UP000694941"/>
    </source>
</evidence>
<feature type="compositionally biased region" description="Polar residues" evidence="1">
    <location>
        <begin position="546"/>
        <end position="563"/>
    </location>
</feature>
<dbReference type="PANTHER" id="PTHR11492:SF8">
    <property type="entry name" value="NUCLEAR FACTOR I, ISOFORM B"/>
    <property type="match status" value="1"/>
</dbReference>
<keyword evidence="3" id="KW-1185">Reference proteome</keyword>
<dbReference type="InterPro" id="IPR020604">
    <property type="entry name" value="CTF/NFI_DNA-bd-dom"/>
</dbReference>
<name>A0ABM1BRP8_LIMPO</name>
<dbReference type="Proteomes" id="UP000694941">
    <property type="component" value="Unplaced"/>
</dbReference>
<feature type="region of interest" description="Disordered" evidence="1">
    <location>
        <begin position="319"/>
        <end position="427"/>
    </location>
</feature>